<organism evidence="1 2">
    <name type="scientific">Lactobacillus gasseri</name>
    <dbReference type="NCBI Taxonomy" id="1596"/>
    <lineage>
        <taxon>Bacteria</taxon>
        <taxon>Bacillati</taxon>
        <taxon>Bacillota</taxon>
        <taxon>Bacilli</taxon>
        <taxon>Lactobacillales</taxon>
        <taxon>Lactobacillaceae</taxon>
        <taxon>Lactobacillus</taxon>
    </lineage>
</organism>
<dbReference type="SMART" id="SM00530">
    <property type="entry name" value="HTH_XRE"/>
    <property type="match status" value="1"/>
</dbReference>
<evidence type="ECO:0000313" key="2">
    <source>
        <dbReference type="Proteomes" id="UP000460112"/>
    </source>
</evidence>
<evidence type="ECO:0000313" key="1">
    <source>
        <dbReference type="EMBL" id="KAB1951754.1"/>
    </source>
</evidence>
<reference evidence="1 2" key="1">
    <citation type="submission" date="2019-09" db="EMBL/GenBank/DDBJ databases">
        <title>Investigation of probiotic properties of different lactic acid bacteria.</title>
        <authorList>
            <person name="Jaomanjaka F."/>
            <person name="Blanc P."/>
        </authorList>
    </citation>
    <scope>NUCLEOTIDE SEQUENCE [LARGE SCALE GENOMIC DNA]</scope>
    <source>
        <strain evidence="1 2">BIO6369</strain>
    </source>
</reference>
<dbReference type="Pfam" id="PF13443">
    <property type="entry name" value="HTH_26"/>
    <property type="match status" value="1"/>
</dbReference>
<protein>
    <submittedName>
        <fullName evidence="1">Helix-turn-helix transcriptional regulator</fullName>
    </submittedName>
</protein>
<dbReference type="OrthoDB" id="2736659at2"/>
<dbReference type="InterPro" id="IPR001387">
    <property type="entry name" value="Cro/C1-type_HTH"/>
</dbReference>
<dbReference type="RefSeq" id="WP_020807570.1">
    <property type="nucleotide sequence ID" value="NZ_CP075596.1"/>
</dbReference>
<dbReference type="EMBL" id="WBOA01000001">
    <property type="protein sequence ID" value="KAB1951754.1"/>
    <property type="molecule type" value="Genomic_DNA"/>
</dbReference>
<comment type="caution">
    <text evidence="1">The sequence shown here is derived from an EMBL/GenBank/DDBJ whole genome shotgun (WGS) entry which is preliminary data.</text>
</comment>
<name>A0A366KIA7_LACGS</name>
<dbReference type="GO" id="GO:0003677">
    <property type="term" value="F:DNA binding"/>
    <property type="evidence" value="ECO:0007669"/>
    <property type="project" value="InterPro"/>
</dbReference>
<accession>A0A366KIA7</accession>
<dbReference type="Proteomes" id="UP000460112">
    <property type="component" value="Unassembled WGS sequence"/>
</dbReference>
<gene>
    <name evidence="1" type="ORF">F8244_04425</name>
</gene>
<dbReference type="SUPFAM" id="SSF47413">
    <property type="entry name" value="lambda repressor-like DNA-binding domains"/>
    <property type="match status" value="1"/>
</dbReference>
<dbReference type="InterPro" id="IPR010982">
    <property type="entry name" value="Lambda_DNA-bd_dom_sf"/>
</dbReference>
<dbReference type="PROSITE" id="PS50943">
    <property type="entry name" value="HTH_CROC1"/>
    <property type="match status" value="1"/>
</dbReference>
<dbReference type="AlphaFoldDB" id="A0A366KIA7"/>
<proteinExistence type="predicted"/>
<sequence>MWNKIEKILKEKHMSIYRLAKESGVNENTLRNYKKNYSNPDGVDPSFKNVCKIADALNVSLDDLRDKEK</sequence>
<dbReference type="CDD" id="cd00093">
    <property type="entry name" value="HTH_XRE"/>
    <property type="match status" value="1"/>
</dbReference>
<dbReference type="Gene3D" id="1.10.260.40">
    <property type="entry name" value="lambda repressor-like DNA-binding domains"/>
    <property type="match status" value="1"/>
</dbReference>